<dbReference type="EMBL" id="ASSJ01000047">
    <property type="protein sequence ID" value="ERN41614.1"/>
    <property type="molecule type" value="Genomic_DNA"/>
</dbReference>
<feature type="transmembrane region" description="Helical" evidence="1">
    <location>
        <begin position="98"/>
        <end position="114"/>
    </location>
</feature>
<keyword evidence="1" id="KW-1133">Transmembrane helix</keyword>
<protein>
    <recommendedName>
        <fullName evidence="4">SPW repeat protein</fullName>
    </recommendedName>
</protein>
<accession>U5DM19</accession>
<dbReference type="eggNOG" id="ENOG5032S5N">
    <property type="taxonomic scope" value="Bacteria"/>
</dbReference>
<comment type="caution">
    <text evidence="2">The sequence shown here is derived from an EMBL/GenBank/DDBJ whole genome shotgun (WGS) entry which is preliminary data.</text>
</comment>
<dbReference type="STRING" id="582515.KR51_00018360"/>
<evidence type="ECO:0000313" key="2">
    <source>
        <dbReference type="EMBL" id="ERN41614.1"/>
    </source>
</evidence>
<evidence type="ECO:0000313" key="3">
    <source>
        <dbReference type="Proteomes" id="UP000016960"/>
    </source>
</evidence>
<keyword evidence="3" id="KW-1185">Reference proteome</keyword>
<name>U5DM19_9CHRO</name>
<dbReference type="InParanoid" id="U5DM19"/>
<keyword evidence="1" id="KW-0812">Transmembrane</keyword>
<proteinExistence type="predicted"/>
<sequence length="126" mass="13878">MSNIRFVTGFTHGFIDYAGAFILVTVPVIANFQATSPVAFWLSIGAGLALSTYSLLTDYALSLKKLIPLKLHLFLDMFASVMFLIVPFLFGFEGLVKWFFLANGVLVLVAVILTDDRPVNRSVSLN</sequence>
<dbReference type="AlphaFoldDB" id="U5DM19"/>
<feature type="transmembrane region" description="Helical" evidence="1">
    <location>
        <begin position="12"/>
        <end position="32"/>
    </location>
</feature>
<organism evidence="2 3">
    <name type="scientific">Rubidibacter lacunae KORDI 51-2</name>
    <dbReference type="NCBI Taxonomy" id="582515"/>
    <lineage>
        <taxon>Bacteria</taxon>
        <taxon>Bacillati</taxon>
        <taxon>Cyanobacteriota</taxon>
        <taxon>Cyanophyceae</taxon>
        <taxon>Oscillatoriophycideae</taxon>
        <taxon>Chroococcales</taxon>
        <taxon>Aphanothecaceae</taxon>
        <taxon>Rubidibacter</taxon>
    </lineage>
</organism>
<dbReference type="Proteomes" id="UP000016960">
    <property type="component" value="Unassembled WGS sequence"/>
</dbReference>
<evidence type="ECO:0008006" key="4">
    <source>
        <dbReference type="Google" id="ProtNLM"/>
    </source>
</evidence>
<gene>
    <name evidence="2" type="ORF">KR51_00018360</name>
</gene>
<dbReference type="RefSeq" id="WP_022606707.1">
    <property type="nucleotide sequence ID" value="NZ_ASSJ01000047.1"/>
</dbReference>
<keyword evidence="1" id="KW-0472">Membrane</keyword>
<feature type="transmembrane region" description="Helical" evidence="1">
    <location>
        <begin position="73"/>
        <end position="92"/>
    </location>
</feature>
<dbReference type="OrthoDB" id="129082at2"/>
<feature type="transmembrane region" description="Helical" evidence="1">
    <location>
        <begin position="38"/>
        <end position="61"/>
    </location>
</feature>
<evidence type="ECO:0000256" key="1">
    <source>
        <dbReference type="SAM" id="Phobius"/>
    </source>
</evidence>
<reference evidence="2 3" key="1">
    <citation type="submission" date="2013-05" db="EMBL/GenBank/DDBJ databases">
        <title>Draft genome sequence of Rubidibacter lacunae KORDI 51-2.</title>
        <authorList>
            <person name="Choi D.H."/>
            <person name="Noh J.H."/>
            <person name="Kwon K.-K."/>
            <person name="Lee J.-H."/>
            <person name="Ryu J.-Y."/>
        </authorList>
    </citation>
    <scope>NUCLEOTIDE SEQUENCE [LARGE SCALE GENOMIC DNA]</scope>
    <source>
        <strain evidence="2 3">KORDI 51-2</strain>
    </source>
</reference>